<dbReference type="AlphaFoldDB" id="A0A3S5FF96"/>
<dbReference type="EMBL" id="CAAALY010111870">
    <property type="protein sequence ID" value="VEL30383.1"/>
    <property type="molecule type" value="Genomic_DNA"/>
</dbReference>
<name>A0A3S5FF96_9PLAT</name>
<feature type="transmembrane region" description="Helical" evidence="1">
    <location>
        <begin position="63"/>
        <end position="86"/>
    </location>
</feature>
<keyword evidence="3" id="KW-1185">Reference proteome</keyword>
<proteinExistence type="predicted"/>
<gene>
    <name evidence="2" type="ORF">PXEA_LOCUS23823</name>
</gene>
<keyword evidence="1" id="KW-0472">Membrane</keyword>
<dbReference type="Proteomes" id="UP000784294">
    <property type="component" value="Unassembled WGS sequence"/>
</dbReference>
<evidence type="ECO:0000313" key="2">
    <source>
        <dbReference type="EMBL" id="VEL30383.1"/>
    </source>
</evidence>
<evidence type="ECO:0000313" key="3">
    <source>
        <dbReference type="Proteomes" id="UP000784294"/>
    </source>
</evidence>
<evidence type="ECO:0000256" key="1">
    <source>
        <dbReference type="SAM" id="Phobius"/>
    </source>
</evidence>
<sequence length="134" mass="14611">MALCVASGISPGSWVCVASGFHYGPWLGLEPLFWSMAFYHGPRLLGLLAFYKGPCSAGLLHEPLAHVVFYPWHICLVVLLPGLLWLRAWFLGCWPFLWPLAKVAASFYYSPCGLVAASLGCDLWCIGHQPGCGG</sequence>
<reference evidence="2" key="1">
    <citation type="submission" date="2018-11" db="EMBL/GenBank/DDBJ databases">
        <authorList>
            <consortium name="Pathogen Informatics"/>
        </authorList>
    </citation>
    <scope>NUCLEOTIDE SEQUENCE</scope>
</reference>
<keyword evidence="1" id="KW-0812">Transmembrane</keyword>
<protein>
    <submittedName>
        <fullName evidence="2">Uncharacterized protein</fullName>
    </submittedName>
</protein>
<comment type="caution">
    <text evidence="2">The sequence shown here is derived from an EMBL/GenBank/DDBJ whole genome shotgun (WGS) entry which is preliminary data.</text>
</comment>
<feature type="transmembrane region" description="Helical" evidence="1">
    <location>
        <begin position="106"/>
        <end position="126"/>
    </location>
</feature>
<keyword evidence="1" id="KW-1133">Transmembrane helix</keyword>
<organism evidence="2 3">
    <name type="scientific">Protopolystoma xenopodis</name>
    <dbReference type="NCBI Taxonomy" id="117903"/>
    <lineage>
        <taxon>Eukaryota</taxon>
        <taxon>Metazoa</taxon>
        <taxon>Spiralia</taxon>
        <taxon>Lophotrochozoa</taxon>
        <taxon>Platyhelminthes</taxon>
        <taxon>Monogenea</taxon>
        <taxon>Polyopisthocotylea</taxon>
        <taxon>Polystomatidea</taxon>
        <taxon>Polystomatidae</taxon>
        <taxon>Protopolystoma</taxon>
    </lineage>
</organism>
<accession>A0A3S5FF96</accession>